<proteinExistence type="predicted"/>
<feature type="transmembrane region" description="Helical" evidence="1">
    <location>
        <begin position="115"/>
        <end position="135"/>
    </location>
</feature>
<organism evidence="2 3">
    <name type="scientific">Terrisporobacter glycolicus ATCC 14880 = DSM 1288</name>
    <dbReference type="NCBI Taxonomy" id="1121315"/>
    <lineage>
        <taxon>Bacteria</taxon>
        <taxon>Bacillati</taxon>
        <taxon>Bacillota</taxon>
        <taxon>Clostridia</taxon>
        <taxon>Peptostreptococcales</taxon>
        <taxon>Peptostreptococcaceae</taxon>
        <taxon>Terrisporobacter</taxon>
    </lineage>
</organism>
<keyword evidence="1" id="KW-1133">Transmembrane helix</keyword>
<reference evidence="2 3" key="1">
    <citation type="journal article" date="2023" name="PLoS ONE">
        <title>Genome-based metabolic and phylogenomic analysis of three Terrisporobacter species.</title>
        <authorList>
            <person name="Boer T."/>
            <person name="Bengelsdorf F.R."/>
            <person name="Bomeke M."/>
            <person name="Daniel R."/>
            <person name="Poehlein A."/>
        </authorList>
    </citation>
    <scope>NUCLEOTIDE SEQUENCE [LARGE SCALE GENOMIC DNA]</scope>
    <source>
        <strain evidence="2 3">DSM 1288</strain>
    </source>
</reference>
<feature type="transmembrane region" description="Helical" evidence="1">
    <location>
        <begin position="220"/>
        <end position="240"/>
    </location>
</feature>
<dbReference type="Proteomes" id="UP001348492">
    <property type="component" value="Chromosome"/>
</dbReference>
<accession>A0ABZ2EWA0</accession>
<feature type="transmembrane region" description="Helical" evidence="1">
    <location>
        <begin position="92"/>
        <end position="109"/>
    </location>
</feature>
<evidence type="ECO:0008006" key="4">
    <source>
        <dbReference type="Google" id="ProtNLM"/>
    </source>
</evidence>
<protein>
    <recommendedName>
        <fullName evidence="4">ABC-2 family transporter protein</fullName>
    </recommendedName>
</protein>
<feature type="transmembrane region" description="Helical" evidence="1">
    <location>
        <begin position="156"/>
        <end position="180"/>
    </location>
</feature>
<feature type="transmembrane region" description="Helical" evidence="1">
    <location>
        <begin position="192"/>
        <end position="213"/>
    </location>
</feature>
<name>A0ABZ2EWA0_9FIRM</name>
<keyword evidence="1" id="KW-0472">Membrane</keyword>
<sequence length="278" mass="32316">MKKHKIQTLETKYKNIDDDKFEDLLEEDLKEIENFLDSYIVPEVNEYKIEATIDVLRDYMPVTERKHKVNLYPNVKSSLELIKLNLTFVSKLYWFLSLLLVLLGTIITVKFEFNIYETAISIAPIPILLGVFELIKGRDESVWEIELSYKYSLREILLSKIIIIGVFSIGIGLIISILLTNTYSSVNILKMLVLWLIPIFLTSSVSLVIVSIYRSINSIAICLSIWILSIILMNNIQLNISHFAELAVLALSFITMIYSLRLFYKQSINFYDYQYQDL</sequence>
<keyword evidence="3" id="KW-1185">Reference proteome</keyword>
<gene>
    <name evidence="2" type="ORF">TEGL_21800</name>
</gene>
<evidence type="ECO:0000256" key="1">
    <source>
        <dbReference type="SAM" id="Phobius"/>
    </source>
</evidence>
<feature type="transmembrane region" description="Helical" evidence="1">
    <location>
        <begin position="246"/>
        <end position="264"/>
    </location>
</feature>
<evidence type="ECO:0000313" key="2">
    <source>
        <dbReference type="EMBL" id="WWD83766.1"/>
    </source>
</evidence>
<dbReference type="EMBL" id="CP117523">
    <property type="protein sequence ID" value="WWD83766.1"/>
    <property type="molecule type" value="Genomic_DNA"/>
</dbReference>
<evidence type="ECO:0000313" key="3">
    <source>
        <dbReference type="Proteomes" id="UP001348492"/>
    </source>
</evidence>
<keyword evidence="1" id="KW-0812">Transmembrane</keyword>